<dbReference type="PANTHER" id="PTHR46732:SF8">
    <property type="entry name" value="ATP-DEPENDENT PROTEASE LA (LON) DOMAIN PROTEIN"/>
    <property type="match status" value="1"/>
</dbReference>
<comment type="caution">
    <text evidence="12">The sequence shown here is derived from an EMBL/GenBank/DDBJ whole genome shotgun (WGS) entry which is preliminary data.</text>
</comment>
<keyword evidence="13" id="KW-1185">Reference proteome</keyword>
<evidence type="ECO:0000313" key="13">
    <source>
        <dbReference type="Proteomes" id="UP001159405"/>
    </source>
</evidence>
<gene>
    <name evidence="12" type="ORF">PLOB_00031259</name>
</gene>
<evidence type="ECO:0000256" key="4">
    <source>
        <dbReference type="ARBA" id="ARBA00014394"/>
    </source>
</evidence>
<dbReference type="InterPro" id="IPR003111">
    <property type="entry name" value="Lon_prtase_N"/>
</dbReference>
<keyword evidence="8" id="KW-0539">Nucleus</keyword>
<evidence type="ECO:0000256" key="5">
    <source>
        <dbReference type="ARBA" id="ARBA00022723"/>
    </source>
</evidence>
<dbReference type="PROSITE" id="PS51787">
    <property type="entry name" value="LON_N"/>
    <property type="match status" value="1"/>
</dbReference>
<dbReference type="InterPro" id="IPR034750">
    <property type="entry name" value="CULT"/>
</dbReference>
<dbReference type="InterPro" id="IPR046336">
    <property type="entry name" value="Lon_prtase_N_sf"/>
</dbReference>
<keyword evidence="7" id="KW-0862">Zinc</keyword>
<keyword evidence="5" id="KW-0479">Metal-binding</keyword>
<dbReference type="InterPro" id="IPR015947">
    <property type="entry name" value="PUA-like_sf"/>
</dbReference>
<protein>
    <recommendedName>
        <fullName evidence="4">Protein cereblon</fullName>
    </recommendedName>
</protein>
<evidence type="ECO:0000256" key="9">
    <source>
        <dbReference type="SAM" id="MobiDB-lite"/>
    </source>
</evidence>
<dbReference type="CDD" id="cd15777">
    <property type="entry name" value="CRBN_C_like"/>
    <property type="match status" value="1"/>
</dbReference>
<evidence type="ECO:0000256" key="6">
    <source>
        <dbReference type="ARBA" id="ARBA00022786"/>
    </source>
</evidence>
<dbReference type="SMART" id="SM00464">
    <property type="entry name" value="LON"/>
    <property type="match status" value="1"/>
</dbReference>
<keyword evidence="6" id="KW-0833">Ubl conjugation pathway</keyword>
<accession>A0ABN8MTY1</accession>
<sequence>MADDSSDEDVDVQNGFLEELEIFLPGDSESDNSDSAAEIVQESDEEQHNAINFDPALPTQHQYLGEEMDEFSGRTYYEPGSNIVLPLLMLPGLVLVPGQTLPLHLFQPQSVAMMKNIVEKDRTFGLVNARYGSSQNQLLAAIGTTVEIFSMKEEADAGICTLRIKAMGRQRFRIKELRRQVDGILQATVHILPEISLLSHPEGSLWSCYHKFGCQATTDGALEKPYQVSMGKNRLGKTKYQKVAISLSSWPRWVYELYNPFVLMELIKKELKSWSETLRIDNVPKAPTDFSFWVAANMPLDDNLRLQILSINCPTQRLRRELEIVRKCSVLCCRECETKVVDKNDLFSMSLDGPLGAYVNPNGWVHETLTFYRATSVRLRGRPTAENSWFPGYAWTIAECGQCGNHLGWRFTSVKRGLNPSKFWGLTRASLRPTLVYEEESDPENKRTPAASPSP</sequence>
<dbReference type="Gene3D" id="2.30.130.40">
    <property type="entry name" value="LON domain-like"/>
    <property type="match status" value="1"/>
</dbReference>
<dbReference type="PANTHER" id="PTHR46732">
    <property type="entry name" value="ATP-DEPENDENT PROTEASE LA (LON) DOMAIN PROTEIN"/>
    <property type="match status" value="1"/>
</dbReference>
<dbReference type="Pfam" id="PF02190">
    <property type="entry name" value="LON_substr_bdg"/>
    <property type="match status" value="1"/>
</dbReference>
<feature type="domain" description="Lon N-terminal" evidence="10">
    <location>
        <begin position="85"/>
        <end position="329"/>
    </location>
</feature>
<evidence type="ECO:0000256" key="2">
    <source>
        <dbReference type="ARBA" id="ARBA00004906"/>
    </source>
</evidence>
<evidence type="ECO:0000313" key="12">
    <source>
        <dbReference type="EMBL" id="CAH3035940.1"/>
    </source>
</evidence>
<evidence type="ECO:0000256" key="3">
    <source>
        <dbReference type="ARBA" id="ARBA00005293"/>
    </source>
</evidence>
<dbReference type="Proteomes" id="UP001159405">
    <property type="component" value="Unassembled WGS sequence"/>
</dbReference>
<comment type="subcellular location">
    <subcellularLocation>
        <location evidence="1">Nucleus</location>
    </subcellularLocation>
</comment>
<organism evidence="12 13">
    <name type="scientific">Porites lobata</name>
    <dbReference type="NCBI Taxonomy" id="104759"/>
    <lineage>
        <taxon>Eukaryota</taxon>
        <taxon>Metazoa</taxon>
        <taxon>Cnidaria</taxon>
        <taxon>Anthozoa</taxon>
        <taxon>Hexacorallia</taxon>
        <taxon>Scleractinia</taxon>
        <taxon>Fungiina</taxon>
        <taxon>Poritidae</taxon>
        <taxon>Porites</taxon>
    </lineage>
</organism>
<reference evidence="12 13" key="1">
    <citation type="submission" date="2022-05" db="EMBL/GenBank/DDBJ databases">
        <authorList>
            <consortium name="Genoscope - CEA"/>
            <person name="William W."/>
        </authorList>
    </citation>
    <scope>NUCLEOTIDE SEQUENCE [LARGE SCALE GENOMIC DNA]</scope>
</reference>
<evidence type="ECO:0000256" key="7">
    <source>
        <dbReference type="ARBA" id="ARBA00022833"/>
    </source>
</evidence>
<feature type="region of interest" description="Disordered" evidence="9">
    <location>
        <begin position="24"/>
        <end position="48"/>
    </location>
</feature>
<dbReference type="Gene3D" id="1.20.58.1480">
    <property type="match status" value="1"/>
</dbReference>
<comment type="pathway">
    <text evidence="2">Protein modification; protein ubiquitination.</text>
</comment>
<name>A0ABN8MTY1_9CNID</name>
<comment type="similarity">
    <text evidence="3">Belongs to the CRBN family.</text>
</comment>
<evidence type="ECO:0000256" key="8">
    <source>
        <dbReference type="ARBA" id="ARBA00023242"/>
    </source>
</evidence>
<dbReference type="Gene3D" id="2.170.150.20">
    <property type="entry name" value="Peptide methionine sulfoxide reductase"/>
    <property type="match status" value="1"/>
</dbReference>
<dbReference type="Pfam" id="PF03226">
    <property type="entry name" value="Yippee-Mis18"/>
    <property type="match status" value="1"/>
</dbReference>
<feature type="domain" description="CULT" evidence="11">
    <location>
        <begin position="328"/>
        <end position="435"/>
    </location>
</feature>
<evidence type="ECO:0000256" key="1">
    <source>
        <dbReference type="ARBA" id="ARBA00004123"/>
    </source>
</evidence>
<dbReference type="EMBL" id="CALNXK010000004">
    <property type="protein sequence ID" value="CAH3035940.1"/>
    <property type="molecule type" value="Genomic_DNA"/>
</dbReference>
<evidence type="ECO:0000259" key="11">
    <source>
        <dbReference type="PROSITE" id="PS51788"/>
    </source>
</evidence>
<dbReference type="InterPro" id="IPR004910">
    <property type="entry name" value="Yippee/Mis18/Cereblon"/>
</dbReference>
<dbReference type="PROSITE" id="PS51788">
    <property type="entry name" value="CULT"/>
    <property type="match status" value="1"/>
</dbReference>
<dbReference type="SUPFAM" id="SSF88697">
    <property type="entry name" value="PUA domain-like"/>
    <property type="match status" value="1"/>
</dbReference>
<evidence type="ECO:0000259" key="10">
    <source>
        <dbReference type="PROSITE" id="PS51787"/>
    </source>
</evidence>
<proteinExistence type="inferred from homology"/>